<dbReference type="EMBL" id="WJIE01000001">
    <property type="protein sequence ID" value="MRG90992.1"/>
    <property type="molecule type" value="Genomic_DNA"/>
</dbReference>
<name>A0A6N7PFU9_9BACT</name>
<evidence type="ECO:0000313" key="2">
    <source>
        <dbReference type="Proteomes" id="UP000440224"/>
    </source>
</evidence>
<gene>
    <name evidence="1" type="ORF">GF068_03510</name>
</gene>
<proteinExistence type="predicted"/>
<accession>A0A6N7PFU9</accession>
<dbReference type="RefSeq" id="WP_153817838.1">
    <property type="nucleotide sequence ID" value="NZ_WJIE01000001.1"/>
</dbReference>
<organism evidence="1 2">
    <name type="scientific">Polyangium spumosum</name>
    <dbReference type="NCBI Taxonomy" id="889282"/>
    <lineage>
        <taxon>Bacteria</taxon>
        <taxon>Pseudomonadati</taxon>
        <taxon>Myxococcota</taxon>
        <taxon>Polyangia</taxon>
        <taxon>Polyangiales</taxon>
        <taxon>Polyangiaceae</taxon>
        <taxon>Polyangium</taxon>
    </lineage>
</organism>
<keyword evidence="2" id="KW-1185">Reference proteome</keyword>
<dbReference type="OrthoDB" id="5516408at2"/>
<protein>
    <submittedName>
        <fullName evidence="1">Uncharacterized protein</fullName>
    </submittedName>
</protein>
<evidence type="ECO:0000313" key="1">
    <source>
        <dbReference type="EMBL" id="MRG90992.1"/>
    </source>
</evidence>
<dbReference type="Proteomes" id="UP000440224">
    <property type="component" value="Unassembled WGS sequence"/>
</dbReference>
<dbReference type="AlphaFoldDB" id="A0A6N7PFU9"/>
<comment type="caution">
    <text evidence="1">The sequence shown here is derived from an EMBL/GenBank/DDBJ whole genome shotgun (WGS) entry which is preliminary data.</text>
</comment>
<reference evidence="1 2" key="1">
    <citation type="submission" date="2019-10" db="EMBL/GenBank/DDBJ databases">
        <title>A soil myxobacterium in the family Polyangiaceae.</title>
        <authorList>
            <person name="Li Y."/>
            <person name="Wang J."/>
        </authorList>
    </citation>
    <scope>NUCLEOTIDE SEQUENCE [LARGE SCALE GENOMIC DNA]</scope>
    <source>
        <strain evidence="1 2">DSM 14734</strain>
    </source>
</reference>
<sequence>MSSPGISMGYVLLGEAAVLPRAPTDGQKNEELARVAPAGYWIDVSTAVLSELMEALRCRGGWWASPQDPGADRATVEAAWGASEDPFAMLLLLAALHPQRNEPVCDALVASMSFFAPMRDEAAKQARCRPGMNYNGPDRFRFRHLAMKIRQSLSELHAAERKRIEPKLSAAIRTVVQDPYWSPSTSPA</sequence>